<evidence type="ECO:0000259" key="1">
    <source>
        <dbReference type="Pfam" id="PF04377"/>
    </source>
</evidence>
<evidence type="ECO:0000313" key="2">
    <source>
        <dbReference type="EMBL" id="HEB96909.1"/>
    </source>
</evidence>
<dbReference type="Pfam" id="PF04377">
    <property type="entry name" value="ATE_C"/>
    <property type="match status" value="1"/>
</dbReference>
<comment type="caution">
    <text evidence="2">The sequence shown here is derived from an EMBL/GenBank/DDBJ whole genome shotgun (WGS) entry which is preliminary data.</text>
</comment>
<dbReference type="AlphaFoldDB" id="A0A831RQL5"/>
<dbReference type="InterPro" id="IPR007472">
    <property type="entry name" value="N-end_Aminoacyl_Trfase_C"/>
</dbReference>
<dbReference type="InterPro" id="IPR030700">
    <property type="entry name" value="N-end_Aminoacyl_Trfase"/>
</dbReference>
<dbReference type="InterPro" id="IPR016181">
    <property type="entry name" value="Acyl_CoA_acyltransferase"/>
</dbReference>
<dbReference type="Proteomes" id="UP000886251">
    <property type="component" value="Unassembled WGS sequence"/>
</dbReference>
<dbReference type="PANTHER" id="PTHR21367">
    <property type="entry name" value="ARGININE-TRNA-PROTEIN TRANSFERASE 1"/>
    <property type="match status" value="1"/>
</dbReference>
<dbReference type="SUPFAM" id="SSF55729">
    <property type="entry name" value="Acyl-CoA N-acyltransferases (Nat)"/>
    <property type="match status" value="1"/>
</dbReference>
<proteinExistence type="predicted"/>
<sequence length="142" mass="16121">PLHFDLYRRYLESRHADGGMAGHGEADYRSFLRSDWSRTRFIEFRLGGGLAAVAVTDRVPGALSSVYTFFDPGLQGWSPGVFTLLWQIREAERLGLEWLYLGFWIPGCRKMEYKAGYRPLQALTGGCWREVGPGMPMPSPEM</sequence>
<feature type="domain" description="N-end rule aminoacyl transferase C-terminal" evidence="1">
    <location>
        <begin position="3"/>
        <end position="123"/>
    </location>
</feature>
<dbReference type="PANTHER" id="PTHR21367:SF1">
    <property type="entry name" value="ARGINYL-TRNA--PROTEIN TRANSFERASE 1"/>
    <property type="match status" value="1"/>
</dbReference>
<gene>
    <name evidence="2" type="ORF">ENI96_10830</name>
</gene>
<reference evidence="2" key="1">
    <citation type="journal article" date="2020" name="mSystems">
        <title>Genome- and Community-Level Interaction Insights into Carbon Utilization and Element Cycling Functions of Hydrothermarchaeota in Hydrothermal Sediment.</title>
        <authorList>
            <person name="Zhou Z."/>
            <person name="Liu Y."/>
            <person name="Xu W."/>
            <person name="Pan J."/>
            <person name="Luo Z.H."/>
            <person name="Li M."/>
        </authorList>
    </citation>
    <scope>NUCLEOTIDE SEQUENCE [LARGE SCALE GENOMIC DNA]</scope>
    <source>
        <strain evidence="2">HyVt-443</strain>
    </source>
</reference>
<dbReference type="GO" id="GO:0005737">
    <property type="term" value="C:cytoplasm"/>
    <property type="evidence" value="ECO:0007669"/>
    <property type="project" value="TreeGrafter"/>
</dbReference>
<organism evidence="2">
    <name type="scientific">Sedimenticola thiotaurini</name>
    <dbReference type="NCBI Taxonomy" id="1543721"/>
    <lineage>
        <taxon>Bacteria</taxon>
        <taxon>Pseudomonadati</taxon>
        <taxon>Pseudomonadota</taxon>
        <taxon>Gammaproteobacteria</taxon>
        <taxon>Chromatiales</taxon>
        <taxon>Sedimenticolaceae</taxon>
        <taxon>Sedimenticola</taxon>
    </lineage>
</organism>
<protein>
    <submittedName>
        <fullName evidence="2">GNAT family N-acetyltransferase</fullName>
    </submittedName>
</protein>
<feature type="non-terminal residue" evidence="2">
    <location>
        <position position="1"/>
    </location>
</feature>
<accession>A0A831RQL5</accession>
<name>A0A831RQL5_9GAMM</name>
<dbReference type="EMBL" id="DRKP01000128">
    <property type="protein sequence ID" value="HEB96909.1"/>
    <property type="molecule type" value="Genomic_DNA"/>
</dbReference>
<dbReference type="GO" id="GO:0004057">
    <property type="term" value="F:arginyl-tRNA--protein transferase activity"/>
    <property type="evidence" value="ECO:0007669"/>
    <property type="project" value="InterPro"/>
</dbReference>